<dbReference type="EMBL" id="FUYR01000004">
    <property type="protein sequence ID" value="SKB87175.1"/>
    <property type="molecule type" value="Genomic_DNA"/>
</dbReference>
<keyword evidence="2" id="KW-1185">Reference proteome</keyword>
<organism evidence="1 2">
    <name type="scientific">Daejeonella lutea</name>
    <dbReference type="NCBI Taxonomy" id="572036"/>
    <lineage>
        <taxon>Bacteria</taxon>
        <taxon>Pseudomonadati</taxon>
        <taxon>Bacteroidota</taxon>
        <taxon>Sphingobacteriia</taxon>
        <taxon>Sphingobacteriales</taxon>
        <taxon>Sphingobacteriaceae</taxon>
        <taxon>Daejeonella</taxon>
    </lineage>
</organism>
<sequence>MGRLINGILGPFRGKVGPVVGYTWKGQGVIRSLPKKISKAPSQKQLDNREKLAACQEWLKLITPFVRLGFKNYSAKQHGFGSALSYLKLNAMTADFKVDPAKALISWGDLPQPISPAVTNTQPGILEITWEAIPGDTDRAMVLAYHEKVDFIGEICGARRKEGREILDCSDLKSRELHVYLAFVSEERDRCSTSVYLGSVVVE</sequence>
<dbReference type="Proteomes" id="UP000189981">
    <property type="component" value="Unassembled WGS sequence"/>
</dbReference>
<gene>
    <name evidence="1" type="ORF">SAMN05661099_3200</name>
</gene>
<dbReference type="OrthoDB" id="821958at2"/>
<proteinExistence type="predicted"/>
<evidence type="ECO:0000313" key="1">
    <source>
        <dbReference type="EMBL" id="SKB87175.1"/>
    </source>
</evidence>
<dbReference type="STRING" id="572036.SAMN05661099_3200"/>
<dbReference type="AlphaFoldDB" id="A0A1T5ET96"/>
<evidence type="ECO:0000313" key="2">
    <source>
        <dbReference type="Proteomes" id="UP000189981"/>
    </source>
</evidence>
<dbReference type="RefSeq" id="WP_079703707.1">
    <property type="nucleotide sequence ID" value="NZ_FUYR01000004.1"/>
</dbReference>
<dbReference type="Pfam" id="PF19781">
    <property type="entry name" value="DUF6266"/>
    <property type="match status" value="1"/>
</dbReference>
<dbReference type="InterPro" id="IPR046233">
    <property type="entry name" value="DUF6266"/>
</dbReference>
<accession>A0A1T5ET96</accession>
<name>A0A1T5ET96_9SPHI</name>
<reference evidence="2" key="1">
    <citation type="submission" date="2017-02" db="EMBL/GenBank/DDBJ databases">
        <authorList>
            <person name="Varghese N."/>
            <person name="Submissions S."/>
        </authorList>
    </citation>
    <scope>NUCLEOTIDE SEQUENCE [LARGE SCALE GENOMIC DNA]</scope>
    <source>
        <strain evidence="2">DSM 22385</strain>
    </source>
</reference>
<protein>
    <submittedName>
        <fullName evidence="1">Uncharacterized protein</fullName>
    </submittedName>
</protein>